<feature type="region of interest" description="Disordered" evidence="1">
    <location>
        <begin position="1"/>
        <end position="46"/>
    </location>
</feature>
<dbReference type="Proteomes" id="UP000434582">
    <property type="component" value="Unassembled WGS sequence"/>
</dbReference>
<proteinExistence type="predicted"/>
<sequence>MIHPRPDGNPATPIDPHGRSVLQPGRPPSGAVRQSPTSQRREAVLNRQECTLVETYLRRTFGNDGITVKAPKKANEPVEVWLDGEFIGTLYRDEEEGEVSYDFNMSILDVDLPATR</sequence>
<dbReference type="InterPro" id="IPR021473">
    <property type="entry name" value="DUF3126"/>
</dbReference>
<comment type="caution">
    <text evidence="2">The sequence shown here is derived from an EMBL/GenBank/DDBJ whole genome shotgun (WGS) entry which is preliminary data.</text>
</comment>
<evidence type="ECO:0000313" key="2">
    <source>
        <dbReference type="EMBL" id="MQX35289.1"/>
    </source>
</evidence>
<dbReference type="OrthoDB" id="7632283at2"/>
<reference evidence="2 3" key="1">
    <citation type="submission" date="2019-10" db="EMBL/GenBank/DDBJ databases">
        <title>Draft whole-genome sequence of the purple nonsulfur photosynthetic bacterium Roseospira navarrensis DSM 15114.</title>
        <authorList>
            <person name="Kyndt J.A."/>
            <person name="Meyer T.E."/>
        </authorList>
    </citation>
    <scope>NUCLEOTIDE SEQUENCE [LARGE SCALE GENOMIC DNA]</scope>
    <source>
        <strain evidence="2 3">DSM 15114</strain>
    </source>
</reference>
<name>A0A7X2D1M1_9PROT</name>
<dbReference type="EMBL" id="WIVE01000002">
    <property type="protein sequence ID" value="MQX35289.1"/>
    <property type="molecule type" value="Genomic_DNA"/>
</dbReference>
<gene>
    <name evidence="2" type="ORF">GHC57_02030</name>
</gene>
<dbReference type="Pfam" id="PF11324">
    <property type="entry name" value="DUF3126"/>
    <property type="match status" value="1"/>
</dbReference>
<evidence type="ECO:0000256" key="1">
    <source>
        <dbReference type="SAM" id="MobiDB-lite"/>
    </source>
</evidence>
<accession>A0A7X2D1M1</accession>
<evidence type="ECO:0000313" key="3">
    <source>
        <dbReference type="Proteomes" id="UP000434582"/>
    </source>
</evidence>
<protein>
    <submittedName>
        <fullName evidence="2">DUF3126 family protein</fullName>
    </submittedName>
</protein>
<keyword evidence="3" id="KW-1185">Reference proteome</keyword>
<organism evidence="2 3">
    <name type="scientific">Roseospira navarrensis</name>
    <dbReference type="NCBI Taxonomy" id="140058"/>
    <lineage>
        <taxon>Bacteria</taxon>
        <taxon>Pseudomonadati</taxon>
        <taxon>Pseudomonadota</taxon>
        <taxon>Alphaproteobacteria</taxon>
        <taxon>Rhodospirillales</taxon>
        <taxon>Rhodospirillaceae</taxon>
        <taxon>Roseospira</taxon>
    </lineage>
</organism>
<dbReference type="AlphaFoldDB" id="A0A7X2D1M1"/>